<accession>A0A3M6TGB2</accession>
<organism evidence="1 2">
    <name type="scientific">Pocillopora damicornis</name>
    <name type="common">Cauliflower coral</name>
    <name type="synonym">Millepora damicornis</name>
    <dbReference type="NCBI Taxonomy" id="46731"/>
    <lineage>
        <taxon>Eukaryota</taxon>
        <taxon>Metazoa</taxon>
        <taxon>Cnidaria</taxon>
        <taxon>Anthozoa</taxon>
        <taxon>Hexacorallia</taxon>
        <taxon>Scleractinia</taxon>
        <taxon>Astrocoeniina</taxon>
        <taxon>Pocilloporidae</taxon>
        <taxon>Pocillopora</taxon>
    </lineage>
</organism>
<gene>
    <name evidence="1" type="ORF">pdam_00019175</name>
</gene>
<dbReference type="EMBL" id="RCHS01003669">
    <property type="protein sequence ID" value="RMX40264.1"/>
    <property type="molecule type" value="Genomic_DNA"/>
</dbReference>
<sequence>MKHMHSANSLELVDHIVIELLKNGLVVPEKLTAFTKSAAIGQILKEQMNHIVELCKNMEMEITGTEKAILLY</sequence>
<dbReference type="AlphaFoldDB" id="A0A3M6TGB2"/>
<comment type="caution">
    <text evidence="1">The sequence shown here is derived from an EMBL/GenBank/DDBJ whole genome shotgun (WGS) entry which is preliminary data.</text>
</comment>
<name>A0A3M6TGB2_POCDA</name>
<proteinExistence type="predicted"/>
<evidence type="ECO:0000313" key="2">
    <source>
        <dbReference type="Proteomes" id="UP000275408"/>
    </source>
</evidence>
<protein>
    <submittedName>
        <fullName evidence="1">Uncharacterized protein</fullName>
    </submittedName>
</protein>
<evidence type="ECO:0000313" key="1">
    <source>
        <dbReference type="EMBL" id="RMX40264.1"/>
    </source>
</evidence>
<reference evidence="1 2" key="1">
    <citation type="journal article" date="2018" name="Sci. Rep.">
        <title>Comparative analysis of the Pocillopora damicornis genome highlights role of immune system in coral evolution.</title>
        <authorList>
            <person name="Cunning R."/>
            <person name="Bay R.A."/>
            <person name="Gillette P."/>
            <person name="Baker A.C."/>
            <person name="Traylor-Knowles N."/>
        </authorList>
    </citation>
    <scope>NUCLEOTIDE SEQUENCE [LARGE SCALE GENOMIC DNA]</scope>
    <source>
        <strain evidence="1">RSMAS</strain>
        <tissue evidence="1">Whole animal</tissue>
    </source>
</reference>
<keyword evidence="2" id="KW-1185">Reference proteome</keyword>
<dbReference type="Proteomes" id="UP000275408">
    <property type="component" value="Unassembled WGS sequence"/>
</dbReference>